<comment type="caution">
    <text evidence="7">Lacks conserved residue(s) required for the propagation of feature annotation.</text>
</comment>
<sequence length="713" mass="81136">MFSPTHGGRCRSLLTLSLLGLLGSLLDVSRGHTSQDEDYYIRELLSRELYSRFPGPEDPASFSSEAPEPPSGERPGPKTAKKDLKDQRVKSSQTDKISSDAKTAKPGNKKVEKNKKGSLKTPNSISEGEGHYKPAREECPPMGLETLKIDDFQLHASTMRRYGLGAHRGRLNIQAGLYEDEFYDGGWCAGRTDPLQWFEVDARRLTKFTGVITQGRSSFWSSDWVTSYKVQVSNDSHTWVTIKNGTKDMIFMGNKEKEIPVRNELPVPMIARYIRVNPRTWHSSGSICMRVEILGCPMPDPNNYYHRRNEVTTTDKLDFRHHNYKEMRQMMKVVNEMCPNITRIYNIGKSHNGLKLYAIEISDNPGEHELGEPEFRYTAGSHGNEVLGRELLLLLMQFMCQEYLSGNPRIRHLVDETRIHLLPSVNPDGYEKAFEVGSELGGWSLGRWSQDGLDIHHNFPDLNSILWEAEAKKWVPRKLFNHHVPIPEWYQMKNATVAMETRALIAWMEKIPFVLGGNVQGGELVVTFPYDMTRIPGRTREQTPTPDDHVFHWLAFSYASTHRLMTDASRRICHTEDFAKEDGTINGASWHTAPGSMNDFSYLHTNCFELSMYVGCDKFPHESELPVEWENNRESLLVFMEQVHRGIKGVVRDVQGRGIANATISVEGISHDIRTTADGDYWRLLKPWGVQNLSQSPGLHAGQQGVRGHAKYF</sequence>
<comment type="subcellular location">
    <subcellularLocation>
        <location evidence="1">Secreted</location>
    </subcellularLocation>
</comment>
<evidence type="ECO:0000256" key="4">
    <source>
        <dbReference type="ARBA" id="ARBA00022729"/>
    </source>
</evidence>
<keyword evidence="4 9" id="KW-0732">Signal</keyword>
<dbReference type="SUPFAM" id="SSF49785">
    <property type="entry name" value="Galactose-binding domain-like"/>
    <property type="match status" value="1"/>
</dbReference>
<dbReference type="Pfam" id="PF00246">
    <property type="entry name" value="Peptidase_M14"/>
    <property type="match status" value="1"/>
</dbReference>
<feature type="region of interest" description="Disordered" evidence="8">
    <location>
        <begin position="52"/>
        <end position="139"/>
    </location>
</feature>
<dbReference type="PROSITE" id="PS01286">
    <property type="entry name" value="FA58C_2"/>
    <property type="match status" value="1"/>
</dbReference>
<dbReference type="PROSITE" id="PS50022">
    <property type="entry name" value="FA58C_3"/>
    <property type="match status" value="1"/>
</dbReference>
<protein>
    <recommendedName>
        <fullName evidence="14">F5/8 type C domain-containing protein</fullName>
    </recommendedName>
</protein>
<keyword evidence="5" id="KW-1015">Disulfide bond</keyword>
<dbReference type="Pfam" id="PF00754">
    <property type="entry name" value="F5_F8_type_C"/>
    <property type="match status" value="1"/>
</dbReference>
<dbReference type="EMBL" id="JAINUF010000004">
    <property type="protein sequence ID" value="KAJ8365550.1"/>
    <property type="molecule type" value="Genomic_DNA"/>
</dbReference>
<dbReference type="GO" id="GO:0008270">
    <property type="term" value="F:zinc ion binding"/>
    <property type="evidence" value="ECO:0007669"/>
    <property type="project" value="InterPro"/>
</dbReference>
<evidence type="ECO:0000256" key="6">
    <source>
        <dbReference type="ARBA" id="ARBA00023180"/>
    </source>
</evidence>
<dbReference type="SUPFAM" id="SSF49464">
    <property type="entry name" value="Carboxypeptidase regulatory domain-like"/>
    <property type="match status" value="1"/>
</dbReference>
<feature type="compositionally biased region" description="Basic and acidic residues" evidence="8">
    <location>
        <begin position="97"/>
        <end position="115"/>
    </location>
</feature>
<dbReference type="SMART" id="SM00631">
    <property type="entry name" value="Zn_pept"/>
    <property type="match status" value="1"/>
</dbReference>
<feature type="domain" description="Peptidase M14" evidence="11">
    <location>
        <begin position="320"/>
        <end position="643"/>
    </location>
</feature>
<feature type="compositionally biased region" description="Basic and acidic residues" evidence="8">
    <location>
        <begin position="80"/>
        <end position="89"/>
    </location>
</feature>
<dbReference type="GO" id="GO:0004181">
    <property type="term" value="F:metallocarboxypeptidase activity"/>
    <property type="evidence" value="ECO:0007669"/>
    <property type="project" value="InterPro"/>
</dbReference>
<evidence type="ECO:0000256" key="8">
    <source>
        <dbReference type="SAM" id="MobiDB-lite"/>
    </source>
</evidence>
<dbReference type="PANTHER" id="PTHR11532">
    <property type="entry name" value="PROTEASE M14 CARBOXYPEPTIDASE"/>
    <property type="match status" value="1"/>
</dbReference>
<keyword evidence="13" id="KW-1185">Reference proteome</keyword>
<evidence type="ECO:0000313" key="13">
    <source>
        <dbReference type="Proteomes" id="UP001152622"/>
    </source>
</evidence>
<dbReference type="GO" id="GO:0006508">
    <property type="term" value="P:proteolysis"/>
    <property type="evidence" value="ECO:0007669"/>
    <property type="project" value="InterPro"/>
</dbReference>
<dbReference type="Proteomes" id="UP001152622">
    <property type="component" value="Chromosome 4"/>
</dbReference>
<proteinExistence type="inferred from homology"/>
<dbReference type="PRINTS" id="PR00765">
    <property type="entry name" value="CRBOXYPTASEA"/>
</dbReference>
<evidence type="ECO:0008006" key="14">
    <source>
        <dbReference type="Google" id="ProtNLM"/>
    </source>
</evidence>
<dbReference type="Gene3D" id="3.40.630.10">
    <property type="entry name" value="Zn peptidases"/>
    <property type="match status" value="1"/>
</dbReference>
<evidence type="ECO:0000259" key="11">
    <source>
        <dbReference type="PROSITE" id="PS52035"/>
    </source>
</evidence>
<dbReference type="Gene3D" id="2.60.40.1120">
    <property type="entry name" value="Carboxypeptidase-like, regulatory domain"/>
    <property type="match status" value="1"/>
</dbReference>
<gene>
    <name evidence="12" type="ORF">SKAU_G00143810</name>
</gene>
<evidence type="ECO:0000256" key="3">
    <source>
        <dbReference type="ARBA" id="ARBA00022525"/>
    </source>
</evidence>
<evidence type="ECO:0000256" key="9">
    <source>
        <dbReference type="SAM" id="SignalP"/>
    </source>
</evidence>
<dbReference type="InterPro" id="IPR050753">
    <property type="entry name" value="Peptidase_M14_domain"/>
</dbReference>
<dbReference type="FunFam" id="2.60.120.260:FF:000035">
    <property type="entry name" value="probable carboxypeptidase X1 isoform X2"/>
    <property type="match status" value="1"/>
</dbReference>
<evidence type="ECO:0000256" key="2">
    <source>
        <dbReference type="ARBA" id="ARBA00005988"/>
    </source>
</evidence>
<evidence type="ECO:0000256" key="1">
    <source>
        <dbReference type="ARBA" id="ARBA00004613"/>
    </source>
</evidence>
<feature type="compositionally biased region" description="Basic and acidic residues" evidence="8">
    <location>
        <begin position="128"/>
        <end position="139"/>
    </location>
</feature>
<accession>A0A9Q1FTP8</accession>
<keyword evidence="3" id="KW-0964">Secreted</keyword>
<feature type="signal peptide" evidence="9">
    <location>
        <begin position="1"/>
        <end position="31"/>
    </location>
</feature>
<dbReference type="CDD" id="cd11308">
    <property type="entry name" value="Peptidase_M14NE-CP-C_like"/>
    <property type="match status" value="1"/>
</dbReference>
<keyword evidence="6" id="KW-0325">Glycoprotein</keyword>
<evidence type="ECO:0000313" key="12">
    <source>
        <dbReference type="EMBL" id="KAJ8365550.1"/>
    </source>
</evidence>
<evidence type="ECO:0000259" key="10">
    <source>
        <dbReference type="PROSITE" id="PS50022"/>
    </source>
</evidence>
<evidence type="ECO:0000256" key="5">
    <source>
        <dbReference type="ARBA" id="ARBA00023157"/>
    </source>
</evidence>
<dbReference type="Gene3D" id="2.60.120.260">
    <property type="entry name" value="Galactose-binding domain-like"/>
    <property type="match status" value="1"/>
</dbReference>
<comment type="similarity">
    <text evidence="2 7">Belongs to the peptidase M14 family.</text>
</comment>
<dbReference type="PROSITE" id="PS00132">
    <property type="entry name" value="CARBOXYPEPT_ZN_1"/>
    <property type="match status" value="1"/>
</dbReference>
<dbReference type="CDD" id="cd03869">
    <property type="entry name" value="M14_CPX_like"/>
    <property type="match status" value="1"/>
</dbReference>
<dbReference type="InterPro" id="IPR008979">
    <property type="entry name" value="Galactose-bd-like_sf"/>
</dbReference>
<organism evidence="12 13">
    <name type="scientific">Synaphobranchus kaupii</name>
    <name type="common">Kaup's arrowtooth eel</name>
    <dbReference type="NCBI Taxonomy" id="118154"/>
    <lineage>
        <taxon>Eukaryota</taxon>
        <taxon>Metazoa</taxon>
        <taxon>Chordata</taxon>
        <taxon>Craniata</taxon>
        <taxon>Vertebrata</taxon>
        <taxon>Euteleostomi</taxon>
        <taxon>Actinopterygii</taxon>
        <taxon>Neopterygii</taxon>
        <taxon>Teleostei</taxon>
        <taxon>Anguilliformes</taxon>
        <taxon>Synaphobranchidae</taxon>
        <taxon>Synaphobranchus</taxon>
    </lineage>
</organism>
<feature type="domain" description="F5/8 type C" evidence="10">
    <location>
        <begin position="137"/>
        <end position="296"/>
    </location>
</feature>
<reference evidence="12" key="1">
    <citation type="journal article" date="2023" name="Science">
        <title>Genome structures resolve the early diversification of teleost fishes.</title>
        <authorList>
            <person name="Parey E."/>
            <person name="Louis A."/>
            <person name="Montfort J."/>
            <person name="Bouchez O."/>
            <person name="Roques C."/>
            <person name="Iampietro C."/>
            <person name="Lluch J."/>
            <person name="Castinel A."/>
            <person name="Donnadieu C."/>
            <person name="Desvignes T."/>
            <person name="Floi Bucao C."/>
            <person name="Jouanno E."/>
            <person name="Wen M."/>
            <person name="Mejri S."/>
            <person name="Dirks R."/>
            <person name="Jansen H."/>
            <person name="Henkel C."/>
            <person name="Chen W.J."/>
            <person name="Zahm M."/>
            <person name="Cabau C."/>
            <person name="Klopp C."/>
            <person name="Thompson A.W."/>
            <person name="Robinson-Rechavi M."/>
            <person name="Braasch I."/>
            <person name="Lecointre G."/>
            <person name="Bobe J."/>
            <person name="Postlethwait J.H."/>
            <person name="Berthelot C."/>
            <person name="Roest Crollius H."/>
            <person name="Guiguen Y."/>
        </authorList>
    </citation>
    <scope>NUCLEOTIDE SEQUENCE</scope>
    <source>
        <strain evidence="12">WJC10195</strain>
    </source>
</reference>
<dbReference type="SMART" id="SM00231">
    <property type="entry name" value="FA58C"/>
    <property type="match status" value="1"/>
</dbReference>
<dbReference type="GO" id="GO:0005576">
    <property type="term" value="C:extracellular region"/>
    <property type="evidence" value="ECO:0007669"/>
    <property type="project" value="UniProtKB-SubCell"/>
</dbReference>
<dbReference type="PROSITE" id="PS52035">
    <property type="entry name" value="PEPTIDASE_M14"/>
    <property type="match status" value="1"/>
</dbReference>
<dbReference type="OrthoDB" id="10249045at2759"/>
<dbReference type="InterPro" id="IPR000834">
    <property type="entry name" value="Peptidase_M14"/>
</dbReference>
<dbReference type="SUPFAM" id="SSF53187">
    <property type="entry name" value="Zn-dependent exopeptidases"/>
    <property type="match status" value="1"/>
</dbReference>
<dbReference type="InterPro" id="IPR008969">
    <property type="entry name" value="CarboxyPept-like_regulatory"/>
</dbReference>
<dbReference type="PANTHER" id="PTHR11532:SF45">
    <property type="entry name" value="INACTIVE CARBOXYPEPTIDASE-LIKE PROTEIN X2"/>
    <property type="match status" value="1"/>
</dbReference>
<dbReference type="FunFam" id="3.40.630.10:FF:000007">
    <property type="entry name" value="Carboxypeptidase X (M14 family), member 1"/>
    <property type="match status" value="1"/>
</dbReference>
<dbReference type="CDD" id="cd00057">
    <property type="entry name" value="FA58C"/>
    <property type="match status" value="1"/>
</dbReference>
<dbReference type="InterPro" id="IPR057246">
    <property type="entry name" value="CARBOXYPEPT_ZN_1"/>
</dbReference>
<dbReference type="InterPro" id="IPR000421">
    <property type="entry name" value="FA58C"/>
</dbReference>
<dbReference type="AlphaFoldDB" id="A0A9Q1FTP8"/>
<comment type="caution">
    <text evidence="12">The sequence shown here is derived from an EMBL/GenBank/DDBJ whole genome shotgun (WGS) entry which is preliminary data.</text>
</comment>
<feature type="chain" id="PRO_5040401791" description="F5/8 type C domain-containing protein" evidence="9">
    <location>
        <begin position="32"/>
        <end position="713"/>
    </location>
</feature>
<name>A0A9Q1FTP8_SYNKA</name>
<evidence type="ECO:0000256" key="7">
    <source>
        <dbReference type="PROSITE-ProRule" id="PRU01379"/>
    </source>
</evidence>